<dbReference type="GeneID" id="105264559"/>
<gene>
    <name evidence="3" type="primary">LOC105264559</name>
</gene>
<feature type="domain" description="Reverse transcriptase" evidence="1">
    <location>
        <begin position="318"/>
        <end position="582"/>
    </location>
</feature>
<dbReference type="Proteomes" id="UP000694866">
    <property type="component" value="Unplaced"/>
</dbReference>
<dbReference type="RefSeq" id="XP_011299809.1">
    <property type="nucleotide sequence ID" value="XM_011301507.1"/>
</dbReference>
<dbReference type="PROSITE" id="PS50878">
    <property type="entry name" value="RT_POL"/>
    <property type="match status" value="1"/>
</dbReference>
<dbReference type="AlphaFoldDB" id="A0A9R1SYP0"/>
<dbReference type="InterPro" id="IPR036691">
    <property type="entry name" value="Endo/exonu/phosph_ase_sf"/>
</dbReference>
<dbReference type="GO" id="GO:0071897">
    <property type="term" value="P:DNA biosynthetic process"/>
    <property type="evidence" value="ECO:0007669"/>
    <property type="project" value="UniProtKB-ARBA"/>
</dbReference>
<accession>A0A9R1SYP0</accession>
<name>A0A9R1SYP0_9HYME</name>
<evidence type="ECO:0000259" key="1">
    <source>
        <dbReference type="PROSITE" id="PS50878"/>
    </source>
</evidence>
<keyword evidence="2" id="KW-1185">Reference proteome</keyword>
<proteinExistence type="predicted"/>
<organism evidence="2 3">
    <name type="scientific">Fopius arisanus</name>
    <dbReference type="NCBI Taxonomy" id="64838"/>
    <lineage>
        <taxon>Eukaryota</taxon>
        <taxon>Metazoa</taxon>
        <taxon>Ecdysozoa</taxon>
        <taxon>Arthropoda</taxon>
        <taxon>Hexapoda</taxon>
        <taxon>Insecta</taxon>
        <taxon>Pterygota</taxon>
        <taxon>Neoptera</taxon>
        <taxon>Endopterygota</taxon>
        <taxon>Hymenoptera</taxon>
        <taxon>Apocrita</taxon>
        <taxon>Ichneumonoidea</taxon>
        <taxon>Braconidae</taxon>
        <taxon>Opiinae</taxon>
        <taxon>Fopius</taxon>
    </lineage>
</organism>
<reference evidence="3" key="1">
    <citation type="submission" date="2025-08" db="UniProtKB">
        <authorList>
            <consortium name="RefSeq"/>
        </authorList>
    </citation>
    <scope>IDENTIFICATION</scope>
    <source>
        <strain evidence="3">USDA-PBARC FA_bdor</strain>
        <tissue evidence="3">Whole organism</tissue>
    </source>
</reference>
<dbReference type="PANTHER" id="PTHR19446">
    <property type="entry name" value="REVERSE TRANSCRIPTASES"/>
    <property type="match status" value="1"/>
</dbReference>
<dbReference type="OrthoDB" id="7700723at2759"/>
<dbReference type="InterPro" id="IPR043502">
    <property type="entry name" value="DNA/RNA_pol_sf"/>
</dbReference>
<dbReference type="KEGG" id="fas:105264559"/>
<dbReference type="SUPFAM" id="SSF56672">
    <property type="entry name" value="DNA/RNA polymerases"/>
    <property type="match status" value="1"/>
</dbReference>
<evidence type="ECO:0000313" key="2">
    <source>
        <dbReference type="Proteomes" id="UP000694866"/>
    </source>
</evidence>
<dbReference type="Pfam" id="PF00078">
    <property type="entry name" value="RVT_1"/>
    <property type="match status" value="1"/>
</dbReference>
<dbReference type="CDD" id="cd01650">
    <property type="entry name" value="RT_nLTR_like"/>
    <property type="match status" value="1"/>
</dbReference>
<dbReference type="Gene3D" id="3.60.10.10">
    <property type="entry name" value="Endonuclease/exonuclease/phosphatase"/>
    <property type="match status" value="1"/>
</dbReference>
<dbReference type="InterPro" id="IPR000477">
    <property type="entry name" value="RT_dom"/>
</dbReference>
<protein>
    <submittedName>
        <fullName evidence="3">RNA-directed DNA polymerase from mobile element jockey-like</fullName>
    </submittedName>
</protein>
<evidence type="ECO:0000313" key="3">
    <source>
        <dbReference type="RefSeq" id="XP_011299809.1"/>
    </source>
</evidence>
<sequence length="587" mass="66289">MEDKNFFCLNGRSQSDVPGKITFFASTGQSTVDYVWVNDCCLTLVEDFMVDIISTRSDHFPVSALLATSSIGSSVLASEAPVVYRVAWDYGRRVQFTESLMLSDNIKFDFGVLSIDQQSDNFKLAIIDTATKVHMIKKSGGPPASSSHPPNKPWYDADCIELKRELDSSLHNFKQVGFLREFGANYLNLKKKYANLIKLKKKLYAEELLNCLANVQSSKDFWLTIKKFRPFTTSASQISLDDWYSFYLQITPSKVPSNISFPSFTDPLLDSQVSHNELLCNILKLKNGKAAGPDEISNEFFKHLPPNWILYLETHFNKILEAERVPNSWGSAALTMIFKKGDKLDPLNYRGIALCNCLTKLFTQILRDRIQQWADREKILDESQAGFRPGRGCLDQVFVLFDAIRLQLRLGSRKVFSVFVDFRRAFDSVPHDKLWSKLLNLHLSPKIVKILKSLYDGANIRVKAGGLLSGEVPVTAGVLQGESLSPLLFILFITDLEKYLRNCGFHGVNINGRDDVLLLLYADDLVILTDSECKLQRILDALHRYCLGNGLTGNSDKTKVMVFRESGSLSPSPKFLYNNRLLEIVPL</sequence>